<evidence type="ECO:0000256" key="4">
    <source>
        <dbReference type="ARBA" id="ARBA00022989"/>
    </source>
</evidence>
<feature type="transmembrane region" description="Helical" evidence="7">
    <location>
        <begin position="176"/>
        <end position="194"/>
    </location>
</feature>
<keyword evidence="3 7" id="KW-0812">Transmembrane</keyword>
<feature type="compositionally biased region" description="Basic and acidic residues" evidence="6">
    <location>
        <begin position="633"/>
        <end position="650"/>
    </location>
</feature>
<evidence type="ECO:0000313" key="9">
    <source>
        <dbReference type="Proteomes" id="UP000240883"/>
    </source>
</evidence>
<name>A0A2T2N4A6_CORCC</name>
<feature type="transmembrane region" description="Helical" evidence="7">
    <location>
        <begin position="381"/>
        <end position="406"/>
    </location>
</feature>
<dbReference type="Pfam" id="PF00209">
    <property type="entry name" value="SNF"/>
    <property type="match status" value="2"/>
</dbReference>
<dbReference type="CDD" id="cd11554">
    <property type="entry name" value="SLC6sbd_u2"/>
    <property type="match status" value="1"/>
</dbReference>
<dbReference type="GO" id="GO:0035725">
    <property type="term" value="P:sodium ion transmembrane transport"/>
    <property type="evidence" value="ECO:0007669"/>
    <property type="project" value="TreeGrafter"/>
</dbReference>
<feature type="transmembrane region" description="Helical" evidence="7">
    <location>
        <begin position="247"/>
        <end position="272"/>
    </location>
</feature>
<organism evidence="8 9">
    <name type="scientific">Corynespora cassiicola Philippines</name>
    <dbReference type="NCBI Taxonomy" id="1448308"/>
    <lineage>
        <taxon>Eukaryota</taxon>
        <taxon>Fungi</taxon>
        <taxon>Dikarya</taxon>
        <taxon>Ascomycota</taxon>
        <taxon>Pezizomycotina</taxon>
        <taxon>Dothideomycetes</taxon>
        <taxon>Pleosporomycetidae</taxon>
        <taxon>Pleosporales</taxon>
        <taxon>Corynesporascaceae</taxon>
        <taxon>Corynespora</taxon>
    </lineage>
</organism>
<feature type="transmembrane region" description="Helical" evidence="7">
    <location>
        <begin position="284"/>
        <end position="310"/>
    </location>
</feature>
<feature type="region of interest" description="Disordered" evidence="6">
    <location>
        <begin position="626"/>
        <end position="657"/>
    </location>
</feature>
<proteinExistence type="predicted"/>
<feature type="transmembrane region" description="Helical" evidence="7">
    <location>
        <begin position="103"/>
        <end position="127"/>
    </location>
</feature>
<keyword evidence="4 7" id="KW-1133">Transmembrane helix</keyword>
<sequence>MDRLKKAGRWLVPKAEKSEDGRDQWGSRTSFVLAAMGGAVGLGNILRYPGQVFHNNGLQWFVPYLMALVFLGMPVLMLEICIGQAYRGGCLIAYDHINKRTKGVGMAVVFNGYAIVVYYVPILAWVMQFFRNSFQSPLPWAGRGEDFYYGDVIRNPDPIDNGSYLSYPNSSMNAETVGWTAFTWFIVWLCMFKGVGVLGRVVYVTMGLPVVMAIILIGRGASLENAGRGIKLYFGEWNGGQLGGGQIWQAACGQIFFSIGVGMGYFTSYASYNSKFANAVQDAVIIACCNSLYEILVAFSVFGVVGYLGLAPSDDVSLGTFSIGFLTYPEALASMPGAPFWSIVFFGTVMLLGVSSAFALLETIVTMVCDTDWGRKIPRPIVATVAVIISFLLSLMYCTSFGFYLLDAVDTYVNYLCLFFVVWWECIACTTVYRFRDVVGQIGWPAMLAFNGGYFGGTVFGLAVAHAVSASAGAGLGFGLFVLGTAVSILIAKVPDSPAPRFWGNNKFLSKLWWAALYQGVQLRRDLNVTVATGNNWKLPVFWAAVLKYISAPILAIVFSFAYPSFAEKSNDPLHIFGFSIAHVVMILITAGFVVPRWFDVFIPIERRGEGKLPYAPNVTLSRETHLGNNLENGDHSTDFSENTKPRYDESNVAAKA</sequence>
<feature type="transmembrane region" description="Helical" evidence="7">
    <location>
        <begin position="447"/>
        <end position="468"/>
    </location>
</feature>
<reference evidence="8 9" key="1">
    <citation type="journal article" date="2018" name="Front. Microbiol.">
        <title>Genome-Wide Analysis of Corynespora cassiicola Leaf Fall Disease Putative Effectors.</title>
        <authorList>
            <person name="Lopez D."/>
            <person name="Ribeiro S."/>
            <person name="Label P."/>
            <person name="Fumanal B."/>
            <person name="Venisse J.S."/>
            <person name="Kohler A."/>
            <person name="de Oliveira R.R."/>
            <person name="Labutti K."/>
            <person name="Lipzen A."/>
            <person name="Lail K."/>
            <person name="Bauer D."/>
            <person name="Ohm R.A."/>
            <person name="Barry K.W."/>
            <person name="Spatafora J."/>
            <person name="Grigoriev I.V."/>
            <person name="Martin F.M."/>
            <person name="Pujade-Renaud V."/>
        </authorList>
    </citation>
    <scope>NUCLEOTIDE SEQUENCE [LARGE SCALE GENOMIC DNA]</scope>
    <source>
        <strain evidence="8 9">Philippines</strain>
    </source>
</reference>
<dbReference type="AlphaFoldDB" id="A0A2T2N4A6"/>
<comment type="subcellular location">
    <subcellularLocation>
        <location evidence="1">Membrane</location>
        <topology evidence="1">Multi-pass membrane protein</topology>
    </subcellularLocation>
</comment>
<dbReference type="InterPro" id="IPR037272">
    <property type="entry name" value="SNS_sf"/>
</dbReference>
<evidence type="ECO:0000256" key="7">
    <source>
        <dbReference type="SAM" id="Phobius"/>
    </source>
</evidence>
<dbReference type="GO" id="GO:0005886">
    <property type="term" value="C:plasma membrane"/>
    <property type="evidence" value="ECO:0007669"/>
    <property type="project" value="TreeGrafter"/>
</dbReference>
<keyword evidence="5 7" id="KW-0472">Membrane</keyword>
<evidence type="ECO:0000256" key="3">
    <source>
        <dbReference type="ARBA" id="ARBA00022692"/>
    </source>
</evidence>
<feature type="transmembrane region" description="Helical" evidence="7">
    <location>
        <begin position="61"/>
        <end position="82"/>
    </location>
</feature>
<feature type="transmembrane region" description="Helical" evidence="7">
    <location>
        <begin position="340"/>
        <end position="361"/>
    </location>
</feature>
<dbReference type="PANTHER" id="PTHR11616">
    <property type="entry name" value="SODIUM/CHLORIDE DEPENDENT TRANSPORTER"/>
    <property type="match status" value="1"/>
</dbReference>
<dbReference type="STRING" id="1448308.A0A2T2N4A6"/>
<evidence type="ECO:0000256" key="1">
    <source>
        <dbReference type="ARBA" id="ARBA00004141"/>
    </source>
</evidence>
<evidence type="ECO:0000256" key="5">
    <source>
        <dbReference type="ARBA" id="ARBA00023136"/>
    </source>
</evidence>
<dbReference type="OrthoDB" id="6581954at2759"/>
<evidence type="ECO:0000256" key="6">
    <source>
        <dbReference type="SAM" id="MobiDB-lite"/>
    </source>
</evidence>
<feature type="transmembrane region" description="Helical" evidence="7">
    <location>
        <begin position="412"/>
        <end position="435"/>
    </location>
</feature>
<dbReference type="InterPro" id="IPR000175">
    <property type="entry name" value="Na/ntran_symport"/>
</dbReference>
<protein>
    <submittedName>
        <fullName evidence="8">SNF-domain-containing protein</fullName>
    </submittedName>
</protein>
<dbReference type="PRINTS" id="PR00176">
    <property type="entry name" value="NANEUSMPORT"/>
</dbReference>
<dbReference type="SUPFAM" id="SSF161070">
    <property type="entry name" value="SNF-like"/>
    <property type="match status" value="1"/>
</dbReference>
<feature type="transmembrane region" description="Helical" evidence="7">
    <location>
        <begin position="474"/>
        <end position="492"/>
    </location>
</feature>
<feature type="transmembrane region" description="Helical" evidence="7">
    <location>
        <begin position="541"/>
        <end position="563"/>
    </location>
</feature>
<accession>A0A2T2N4A6</accession>
<dbReference type="PROSITE" id="PS50267">
    <property type="entry name" value="NA_NEUROTRAN_SYMP_3"/>
    <property type="match status" value="1"/>
</dbReference>
<dbReference type="EMBL" id="KZ678150">
    <property type="protein sequence ID" value="PSN60244.1"/>
    <property type="molecule type" value="Genomic_DNA"/>
</dbReference>
<dbReference type="PANTHER" id="PTHR11616:SF240">
    <property type="entry name" value="BLOATED TUBULES, ISOFORM B-RELATED"/>
    <property type="match status" value="1"/>
</dbReference>
<keyword evidence="9" id="KW-1185">Reference proteome</keyword>
<evidence type="ECO:0000313" key="8">
    <source>
        <dbReference type="EMBL" id="PSN60244.1"/>
    </source>
</evidence>
<keyword evidence="2" id="KW-0813">Transport</keyword>
<dbReference type="Proteomes" id="UP000240883">
    <property type="component" value="Unassembled WGS sequence"/>
</dbReference>
<evidence type="ECO:0000256" key="2">
    <source>
        <dbReference type="ARBA" id="ARBA00022448"/>
    </source>
</evidence>
<gene>
    <name evidence="8" type="ORF">BS50DRAFT_506888</name>
</gene>
<feature type="transmembrane region" description="Helical" evidence="7">
    <location>
        <begin position="575"/>
        <end position="599"/>
    </location>
</feature>
<feature type="transmembrane region" description="Helical" evidence="7">
    <location>
        <begin position="31"/>
        <end position="49"/>
    </location>
</feature>
<feature type="transmembrane region" description="Helical" evidence="7">
    <location>
        <begin position="201"/>
        <end position="221"/>
    </location>
</feature>